<comment type="caution">
    <text evidence="2">The sequence shown here is derived from an EMBL/GenBank/DDBJ whole genome shotgun (WGS) entry which is preliminary data.</text>
</comment>
<organism evidence="2 3">
    <name type="scientific">Limibacillus halophilus</name>
    <dbReference type="NCBI Taxonomy" id="1579333"/>
    <lineage>
        <taxon>Bacteria</taxon>
        <taxon>Pseudomonadati</taxon>
        <taxon>Pseudomonadota</taxon>
        <taxon>Alphaproteobacteria</taxon>
        <taxon>Rhodospirillales</taxon>
        <taxon>Rhodovibrionaceae</taxon>
        <taxon>Limibacillus</taxon>
    </lineage>
</organism>
<proteinExistence type="predicted"/>
<name>A0A839SUY0_9PROT</name>
<feature type="transmembrane region" description="Helical" evidence="1">
    <location>
        <begin position="56"/>
        <end position="79"/>
    </location>
</feature>
<evidence type="ECO:0000256" key="1">
    <source>
        <dbReference type="SAM" id="Phobius"/>
    </source>
</evidence>
<keyword evidence="3" id="KW-1185">Reference proteome</keyword>
<accession>A0A839SUY0</accession>
<sequence length="83" mass="8686">MPAMLCCHNNKGEAAFASASETTPRPESLSKLNACGSLQARAIWSSHKSKKRRASAASAFVSSSLCFMVATIIGLAAIIDQGE</sequence>
<dbReference type="AlphaFoldDB" id="A0A839SUY0"/>
<gene>
    <name evidence="2" type="ORF">FHR98_002925</name>
</gene>
<keyword evidence="1" id="KW-0812">Transmembrane</keyword>
<protein>
    <submittedName>
        <fullName evidence="2">Uncharacterized protein</fullName>
    </submittedName>
</protein>
<dbReference type="EMBL" id="JACHXA010000009">
    <property type="protein sequence ID" value="MBB3066617.1"/>
    <property type="molecule type" value="Genomic_DNA"/>
</dbReference>
<evidence type="ECO:0000313" key="2">
    <source>
        <dbReference type="EMBL" id="MBB3066617.1"/>
    </source>
</evidence>
<dbReference type="RefSeq" id="WP_183417444.1">
    <property type="nucleotide sequence ID" value="NZ_JACHXA010000009.1"/>
</dbReference>
<reference evidence="2 3" key="1">
    <citation type="submission" date="2020-08" db="EMBL/GenBank/DDBJ databases">
        <title>Genomic Encyclopedia of Type Strains, Phase III (KMG-III): the genomes of soil and plant-associated and newly described type strains.</title>
        <authorList>
            <person name="Whitman W."/>
        </authorList>
    </citation>
    <scope>NUCLEOTIDE SEQUENCE [LARGE SCALE GENOMIC DNA]</scope>
    <source>
        <strain evidence="2 3">CECT 8803</strain>
    </source>
</reference>
<dbReference type="Proteomes" id="UP000581135">
    <property type="component" value="Unassembled WGS sequence"/>
</dbReference>
<keyword evidence="1" id="KW-0472">Membrane</keyword>
<keyword evidence="1" id="KW-1133">Transmembrane helix</keyword>
<evidence type="ECO:0000313" key="3">
    <source>
        <dbReference type="Proteomes" id="UP000581135"/>
    </source>
</evidence>